<dbReference type="GO" id="GO:0005886">
    <property type="term" value="C:plasma membrane"/>
    <property type="evidence" value="ECO:0007669"/>
    <property type="project" value="UniProtKB-SubCell"/>
</dbReference>
<feature type="signal peptide" evidence="9">
    <location>
        <begin position="1"/>
        <end position="15"/>
    </location>
</feature>
<feature type="transmembrane region" description="Helical" evidence="8">
    <location>
        <begin position="236"/>
        <end position="258"/>
    </location>
</feature>
<gene>
    <name evidence="11" type="ORF">GDO81_014738</name>
</gene>
<feature type="domain" description="Ig-like" evidence="10">
    <location>
        <begin position="127"/>
        <end position="215"/>
    </location>
</feature>
<dbReference type="Proteomes" id="UP000824782">
    <property type="component" value="Unassembled WGS sequence"/>
</dbReference>
<feature type="domain" description="Ig-like" evidence="10">
    <location>
        <begin position="23"/>
        <end position="114"/>
    </location>
</feature>
<comment type="subcellular location">
    <subcellularLocation>
        <location evidence="1">Cell membrane</location>
    </subcellularLocation>
</comment>
<evidence type="ECO:0000256" key="3">
    <source>
        <dbReference type="ARBA" id="ARBA00022729"/>
    </source>
</evidence>
<reference evidence="11" key="1">
    <citation type="thesis" date="2020" institute="ProQuest LLC" country="789 East Eisenhower Parkway, Ann Arbor, MI, USA">
        <title>Comparative Genomics and Chromosome Evolution.</title>
        <authorList>
            <person name="Mudd A.B."/>
        </authorList>
    </citation>
    <scope>NUCLEOTIDE SEQUENCE</scope>
    <source>
        <strain evidence="11">237g6f4</strain>
        <tissue evidence="11">Blood</tissue>
    </source>
</reference>
<dbReference type="PANTHER" id="PTHR19433">
    <property type="entry name" value="T-CELL RECEPTOR ALPHA CHAIN V REGION-RELATED"/>
    <property type="match status" value="1"/>
</dbReference>
<dbReference type="InterPro" id="IPR036179">
    <property type="entry name" value="Ig-like_dom_sf"/>
</dbReference>
<keyword evidence="12" id="KW-1185">Reference proteome</keyword>
<dbReference type="SMART" id="SM00409">
    <property type="entry name" value="IG"/>
    <property type="match status" value="1"/>
</dbReference>
<keyword evidence="6" id="KW-1015">Disulfide bond</keyword>
<evidence type="ECO:0000313" key="11">
    <source>
        <dbReference type="EMBL" id="KAG8560017.1"/>
    </source>
</evidence>
<dbReference type="PANTHER" id="PTHR19433:SF111">
    <property type="entry name" value="T CELL RECEPTOR ALPHA VARIABLE 4"/>
    <property type="match status" value="1"/>
</dbReference>
<evidence type="ECO:0000256" key="6">
    <source>
        <dbReference type="ARBA" id="ARBA00023157"/>
    </source>
</evidence>
<protein>
    <recommendedName>
        <fullName evidence="10">Ig-like domain-containing protein</fullName>
    </recommendedName>
</protein>
<dbReference type="InterPro" id="IPR013106">
    <property type="entry name" value="Ig_V-set"/>
</dbReference>
<dbReference type="Gene3D" id="2.60.40.10">
    <property type="entry name" value="Immunoglobulins"/>
    <property type="match status" value="1"/>
</dbReference>
<keyword evidence="2" id="KW-1003">Cell membrane</keyword>
<accession>A0AAV7AFM9</accession>
<evidence type="ECO:0000259" key="10">
    <source>
        <dbReference type="PROSITE" id="PS50835"/>
    </source>
</evidence>
<comment type="caution">
    <text evidence="11">The sequence shown here is derived from an EMBL/GenBank/DDBJ whole genome shotgun (WGS) entry which is preliminary data.</text>
</comment>
<evidence type="ECO:0000313" key="12">
    <source>
        <dbReference type="Proteomes" id="UP000824782"/>
    </source>
</evidence>
<dbReference type="InterPro" id="IPR013783">
    <property type="entry name" value="Ig-like_fold"/>
</dbReference>
<evidence type="ECO:0000256" key="7">
    <source>
        <dbReference type="ARBA" id="ARBA00023180"/>
    </source>
</evidence>
<keyword evidence="8" id="KW-0812">Transmembrane</keyword>
<organism evidence="11 12">
    <name type="scientific">Engystomops pustulosus</name>
    <name type="common">Tungara frog</name>
    <name type="synonym">Physalaemus pustulosus</name>
    <dbReference type="NCBI Taxonomy" id="76066"/>
    <lineage>
        <taxon>Eukaryota</taxon>
        <taxon>Metazoa</taxon>
        <taxon>Chordata</taxon>
        <taxon>Craniata</taxon>
        <taxon>Vertebrata</taxon>
        <taxon>Euteleostomi</taxon>
        <taxon>Amphibia</taxon>
        <taxon>Batrachia</taxon>
        <taxon>Anura</taxon>
        <taxon>Neobatrachia</taxon>
        <taxon>Hyloidea</taxon>
        <taxon>Leptodactylidae</taxon>
        <taxon>Leiuperinae</taxon>
        <taxon>Engystomops</taxon>
    </lineage>
</organism>
<name>A0AAV7AFM9_ENGPU</name>
<keyword evidence="5 8" id="KW-0472">Membrane</keyword>
<evidence type="ECO:0000256" key="1">
    <source>
        <dbReference type="ARBA" id="ARBA00004236"/>
    </source>
</evidence>
<evidence type="ECO:0000256" key="2">
    <source>
        <dbReference type="ARBA" id="ARBA00022475"/>
    </source>
</evidence>
<dbReference type="InterPro" id="IPR003599">
    <property type="entry name" value="Ig_sub"/>
</dbReference>
<evidence type="ECO:0000256" key="9">
    <source>
        <dbReference type="SAM" id="SignalP"/>
    </source>
</evidence>
<sequence>MKVWIALVLSTYIQGLITHGNIPDLSHVDFVEKGKNINISCNTVKTFDNTQWYKEKEDGGLAAVSRSGCHTPSGKYIIHCDKSVTTMEITNVTKSDSGVYYCAQSGLDQTFHLTRTLIVTDHNPMNPKLTILSSVEDHPNNSETTVFLCVALDWTKEWDLIQWTMNDTKQDGWITLDPDGSLQSLLVIQRSTQYAAVSCYIKKTRTNEIIHSNFTLGTMANMIDVSGEKSSKDCYIVLYVGLPIIITIILIHLIIILIRKRTLVKDTPPPATTPQGAFSKYATVI</sequence>
<dbReference type="EMBL" id="WNYA01000007">
    <property type="protein sequence ID" value="KAG8560017.1"/>
    <property type="molecule type" value="Genomic_DNA"/>
</dbReference>
<feature type="chain" id="PRO_5043507459" description="Ig-like domain-containing protein" evidence="9">
    <location>
        <begin position="16"/>
        <end position="285"/>
    </location>
</feature>
<keyword evidence="8" id="KW-1133">Transmembrane helix</keyword>
<proteinExistence type="predicted"/>
<dbReference type="InterPro" id="IPR007110">
    <property type="entry name" value="Ig-like_dom"/>
</dbReference>
<dbReference type="CDD" id="cd00099">
    <property type="entry name" value="IgV"/>
    <property type="match status" value="1"/>
</dbReference>
<dbReference type="GO" id="GO:0009617">
    <property type="term" value="P:response to bacterium"/>
    <property type="evidence" value="ECO:0007669"/>
    <property type="project" value="TreeGrafter"/>
</dbReference>
<keyword evidence="3 9" id="KW-0732">Signal</keyword>
<evidence type="ECO:0000256" key="4">
    <source>
        <dbReference type="ARBA" id="ARBA00022859"/>
    </source>
</evidence>
<evidence type="ECO:0000256" key="8">
    <source>
        <dbReference type="SAM" id="Phobius"/>
    </source>
</evidence>
<evidence type="ECO:0000256" key="5">
    <source>
        <dbReference type="ARBA" id="ARBA00023136"/>
    </source>
</evidence>
<keyword evidence="4" id="KW-0391">Immunity</keyword>
<dbReference type="Pfam" id="PF07686">
    <property type="entry name" value="V-set"/>
    <property type="match status" value="1"/>
</dbReference>
<dbReference type="AlphaFoldDB" id="A0AAV7AFM9"/>
<dbReference type="PROSITE" id="PS50835">
    <property type="entry name" value="IG_LIKE"/>
    <property type="match status" value="2"/>
</dbReference>
<dbReference type="GO" id="GO:0002376">
    <property type="term" value="P:immune system process"/>
    <property type="evidence" value="ECO:0007669"/>
    <property type="project" value="UniProtKB-KW"/>
</dbReference>
<keyword evidence="7" id="KW-0325">Glycoprotein</keyword>
<dbReference type="SUPFAM" id="SSF48726">
    <property type="entry name" value="Immunoglobulin"/>
    <property type="match status" value="2"/>
</dbReference>
<dbReference type="InterPro" id="IPR052051">
    <property type="entry name" value="TCR_complex_component"/>
</dbReference>